<proteinExistence type="predicted"/>
<sequence length="267" mass="30145">MVVDVVSSFSITFGPDRWKKKVKPSVPPLLSLDYKIDSLKLHRETFPPMDKTLITPRQTFQFDSIWSPFATKSPKTNPKRHRNGEKRFVHSVGSGPRRGRSDASLISQALPPYFIMRNIQVKTRVSKYKARSRKARVLCISRQGRAAQKLGKNYPHRTLYSAAVYIASSPGRNAYLAINLTSDVEPALIYGGAGGDFGDQMAFGKRDKFPLEVEDTYVRPEFYLWGRVEQQRPPPESMMSTARKETSDPERNGTVHTWLPKTPGAGT</sequence>
<gene>
    <name evidence="2" type="ORF">GEV33_004934</name>
</gene>
<feature type="compositionally biased region" description="Basic and acidic residues" evidence="1">
    <location>
        <begin position="242"/>
        <end position="253"/>
    </location>
</feature>
<reference evidence="2" key="1">
    <citation type="journal article" date="2020" name="J Insects Food Feed">
        <title>The yellow mealworm (Tenebrio molitor) genome: a resource for the emerging insects as food and feed industry.</title>
        <authorList>
            <person name="Eriksson T."/>
            <person name="Andere A."/>
            <person name="Kelstrup H."/>
            <person name="Emery V."/>
            <person name="Picard C."/>
        </authorList>
    </citation>
    <scope>NUCLEOTIDE SEQUENCE</scope>
    <source>
        <strain evidence="2">Stoneville</strain>
        <tissue evidence="2">Whole head</tissue>
    </source>
</reference>
<protein>
    <submittedName>
        <fullName evidence="2">Uncharacterized protein</fullName>
    </submittedName>
</protein>
<keyword evidence="3" id="KW-1185">Reference proteome</keyword>
<organism evidence="2 3">
    <name type="scientific">Tenebrio molitor</name>
    <name type="common">Yellow mealworm beetle</name>
    <dbReference type="NCBI Taxonomy" id="7067"/>
    <lineage>
        <taxon>Eukaryota</taxon>
        <taxon>Metazoa</taxon>
        <taxon>Ecdysozoa</taxon>
        <taxon>Arthropoda</taxon>
        <taxon>Hexapoda</taxon>
        <taxon>Insecta</taxon>
        <taxon>Pterygota</taxon>
        <taxon>Neoptera</taxon>
        <taxon>Endopterygota</taxon>
        <taxon>Coleoptera</taxon>
        <taxon>Polyphaga</taxon>
        <taxon>Cucujiformia</taxon>
        <taxon>Tenebrionidae</taxon>
        <taxon>Tenebrio</taxon>
    </lineage>
</organism>
<reference evidence="2" key="2">
    <citation type="submission" date="2021-08" db="EMBL/GenBank/DDBJ databases">
        <authorList>
            <person name="Eriksson T."/>
        </authorList>
    </citation>
    <scope>NUCLEOTIDE SEQUENCE</scope>
    <source>
        <strain evidence="2">Stoneville</strain>
        <tissue evidence="2">Whole head</tissue>
    </source>
</reference>
<dbReference type="Proteomes" id="UP000719412">
    <property type="component" value="Unassembled WGS sequence"/>
</dbReference>
<dbReference type="AlphaFoldDB" id="A0A8J6HP74"/>
<comment type="caution">
    <text evidence="2">The sequence shown here is derived from an EMBL/GenBank/DDBJ whole genome shotgun (WGS) entry which is preliminary data.</text>
</comment>
<name>A0A8J6HP74_TENMO</name>
<accession>A0A8J6HP74</accession>
<evidence type="ECO:0000256" key="1">
    <source>
        <dbReference type="SAM" id="MobiDB-lite"/>
    </source>
</evidence>
<evidence type="ECO:0000313" key="3">
    <source>
        <dbReference type="Proteomes" id="UP000719412"/>
    </source>
</evidence>
<evidence type="ECO:0000313" key="2">
    <source>
        <dbReference type="EMBL" id="KAH0817857.1"/>
    </source>
</evidence>
<feature type="region of interest" description="Disordered" evidence="1">
    <location>
        <begin position="230"/>
        <end position="267"/>
    </location>
</feature>
<dbReference type="EMBL" id="JABDTM020018735">
    <property type="protein sequence ID" value="KAH0817857.1"/>
    <property type="molecule type" value="Genomic_DNA"/>
</dbReference>
<feature type="region of interest" description="Disordered" evidence="1">
    <location>
        <begin position="71"/>
        <end position="101"/>
    </location>
</feature>